<dbReference type="PRINTS" id="PR00111">
    <property type="entry name" value="ABHYDROLASE"/>
</dbReference>
<protein>
    <submittedName>
        <fullName evidence="3">3-oxoadipate enol-lactonase</fullName>
    </submittedName>
</protein>
<dbReference type="EMBL" id="FQVL01000001">
    <property type="protein sequence ID" value="SHE50825.1"/>
    <property type="molecule type" value="Genomic_DNA"/>
</dbReference>
<dbReference type="GO" id="GO:0016020">
    <property type="term" value="C:membrane"/>
    <property type="evidence" value="ECO:0007669"/>
    <property type="project" value="TreeGrafter"/>
</dbReference>
<dbReference type="AlphaFoldDB" id="A0A1M4U2A1"/>
<dbReference type="GO" id="GO:0016787">
    <property type="term" value="F:hydrolase activity"/>
    <property type="evidence" value="ECO:0007669"/>
    <property type="project" value="UniProtKB-KW"/>
</dbReference>
<evidence type="ECO:0000313" key="4">
    <source>
        <dbReference type="Proteomes" id="UP000184476"/>
    </source>
</evidence>
<evidence type="ECO:0000259" key="2">
    <source>
        <dbReference type="Pfam" id="PF00561"/>
    </source>
</evidence>
<accession>A0A1M4U2A1</accession>
<keyword evidence="1" id="KW-0378">Hydrolase</keyword>
<name>A0A1M4U2A1_9BACL</name>
<dbReference type="PANTHER" id="PTHR43798">
    <property type="entry name" value="MONOACYLGLYCEROL LIPASE"/>
    <property type="match status" value="1"/>
</dbReference>
<keyword evidence="4" id="KW-1185">Reference proteome</keyword>
<proteinExistence type="predicted"/>
<sequence>MMPTFLSNGATLYYEEIGQGEPLLLLHGLTMDHHAFDSRVEELKHHFRTIVLDARGHGKSSKLPHYTIEDHIHDVIALMNLLKIDSASVLGESMGSYIAQGVATQCPKRIKKLILVVSKAHGKTSSLQELTNRHTEELEGLTFDEKFAYITKYMFYNVPLAQKIIREINAVATVLTPAQQNAANRALEGFDFREDLPKVTAPTLIISGKYDGMNPPERGQEIASLIPNATFIEFEQSGHMPSGEQPKLFLDTVLDFLNK</sequence>
<feature type="domain" description="AB hydrolase-1" evidence="2">
    <location>
        <begin position="22"/>
        <end position="121"/>
    </location>
</feature>
<organism evidence="3 4">
    <name type="scientific">Seinonella peptonophila</name>
    <dbReference type="NCBI Taxonomy" id="112248"/>
    <lineage>
        <taxon>Bacteria</taxon>
        <taxon>Bacillati</taxon>
        <taxon>Bacillota</taxon>
        <taxon>Bacilli</taxon>
        <taxon>Bacillales</taxon>
        <taxon>Thermoactinomycetaceae</taxon>
        <taxon>Seinonella</taxon>
    </lineage>
</organism>
<evidence type="ECO:0000256" key="1">
    <source>
        <dbReference type="ARBA" id="ARBA00022801"/>
    </source>
</evidence>
<reference evidence="3 4" key="1">
    <citation type="submission" date="2016-11" db="EMBL/GenBank/DDBJ databases">
        <authorList>
            <person name="Jaros S."/>
            <person name="Januszkiewicz K."/>
            <person name="Wedrychowicz H."/>
        </authorList>
    </citation>
    <scope>NUCLEOTIDE SEQUENCE [LARGE SCALE GENOMIC DNA]</scope>
    <source>
        <strain evidence="3 4">DSM 44666</strain>
    </source>
</reference>
<dbReference type="InterPro" id="IPR029058">
    <property type="entry name" value="AB_hydrolase_fold"/>
</dbReference>
<feature type="domain" description="AB hydrolase-1" evidence="2">
    <location>
        <begin position="180"/>
        <end position="243"/>
    </location>
</feature>
<dbReference type="Pfam" id="PF00561">
    <property type="entry name" value="Abhydrolase_1"/>
    <property type="match status" value="2"/>
</dbReference>
<gene>
    <name evidence="3" type="ORF">SAMN05444392_101771</name>
</gene>
<dbReference type="SUPFAM" id="SSF53474">
    <property type="entry name" value="alpha/beta-Hydrolases"/>
    <property type="match status" value="1"/>
</dbReference>
<dbReference type="InterPro" id="IPR000073">
    <property type="entry name" value="AB_hydrolase_1"/>
</dbReference>
<dbReference type="InterPro" id="IPR050266">
    <property type="entry name" value="AB_hydrolase_sf"/>
</dbReference>
<dbReference type="Gene3D" id="3.40.50.1820">
    <property type="entry name" value="alpha/beta hydrolase"/>
    <property type="match status" value="1"/>
</dbReference>
<dbReference type="Proteomes" id="UP000184476">
    <property type="component" value="Unassembled WGS sequence"/>
</dbReference>
<dbReference type="STRING" id="112248.SAMN05444392_101771"/>
<dbReference type="PANTHER" id="PTHR43798:SF31">
    <property type="entry name" value="AB HYDROLASE SUPERFAMILY PROTEIN YCLE"/>
    <property type="match status" value="1"/>
</dbReference>
<dbReference type="RefSeq" id="WP_245815506.1">
    <property type="nucleotide sequence ID" value="NZ_FQVL01000001.1"/>
</dbReference>
<evidence type="ECO:0000313" key="3">
    <source>
        <dbReference type="EMBL" id="SHE50825.1"/>
    </source>
</evidence>